<evidence type="ECO:0000259" key="2">
    <source>
        <dbReference type="Pfam" id="PF24985"/>
    </source>
</evidence>
<dbReference type="Proteomes" id="UP001378592">
    <property type="component" value="Unassembled WGS sequence"/>
</dbReference>
<comment type="caution">
    <text evidence="3">The sequence shown here is derived from an EMBL/GenBank/DDBJ whole genome shotgun (WGS) entry which is preliminary data.</text>
</comment>
<keyword evidence="1" id="KW-0812">Transmembrane</keyword>
<evidence type="ECO:0000313" key="4">
    <source>
        <dbReference type="Proteomes" id="UP001378592"/>
    </source>
</evidence>
<evidence type="ECO:0000256" key="1">
    <source>
        <dbReference type="SAM" id="Phobius"/>
    </source>
</evidence>
<dbReference type="InterPro" id="IPR056677">
    <property type="entry name" value="DUF7775"/>
</dbReference>
<name>A0AAN9V0U1_9ORTH</name>
<dbReference type="EMBL" id="JAZDUA010000745">
    <property type="protein sequence ID" value="KAK7789506.1"/>
    <property type="molecule type" value="Genomic_DNA"/>
</dbReference>
<feature type="domain" description="DUF7775" evidence="2">
    <location>
        <begin position="7"/>
        <end position="134"/>
    </location>
</feature>
<feature type="transmembrane region" description="Helical" evidence="1">
    <location>
        <begin position="36"/>
        <end position="58"/>
    </location>
</feature>
<reference evidence="3 4" key="1">
    <citation type="submission" date="2024-03" db="EMBL/GenBank/DDBJ databases">
        <title>The genome assembly and annotation of the cricket Gryllus longicercus Weissman &amp; Gray.</title>
        <authorList>
            <person name="Szrajer S."/>
            <person name="Gray D."/>
            <person name="Ylla G."/>
        </authorList>
    </citation>
    <scope>NUCLEOTIDE SEQUENCE [LARGE SCALE GENOMIC DNA]</scope>
    <source>
        <strain evidence="3">DAG 2021-001</strain>
        <tissue evidence="3">Whole body minus gut</tissue>
    </source>
</reference>
<protein>
    <recommendedName>
        <fullName evidence="2">DUF7775 domain-containing protein</fullName>
    </recommendedName>
</protein>
<sequence>MRSKTGVLVAIKLFQLVGGTACLTLHIYAYTTGLDVPHITVFCGTYMGFGLVNVAFLVSAVMGKPAAEELDMAFGAIGSVLFYTCGVLSMYQVRQKQYAEQERTNSLEIPNAYNMDPRFFIVTRAQAISSVVTKCFPYGACNVFRMEHFQVQIKENW</sequence>
<proteinExistence type="predicted"/>
<accession>A0AAN9V0U1</accession>
<gene>
    <name evidence="3" type="ORF">R5R35_002806</name>
</gene>
<keyword evidence="1" id="KW-1133">Transmembrane helix</keyword>
<keyword evidence="1" id="KW-0472">Membrane</keyword>
<organism evidence="3 4">
    <name type="scientific">Gryllus longicercus</name>
    <dbReference type="NCBI Taxonomy" id="2509291"/>
    <lineage>
        <taxon>Eukaryota</taxon>
        <taxon>Metazoa</taxon>
        <taxon>Ecdysozoa</taxon>
        <taxon>Arthropoda</taxon>
        <taxon>Hexapoda</taxon>
        <taxon>Insecta</taxon>
        <taxon>Pterygota</taxon>
        <taxon>Neoptera</taxon>
        <taxon>Polyneoptera</taxon>
        <taxon>Orthoptera</taxon>
        <taxon>Ensifera</taxon>
        <taxon>Gryllidea</taxon>
        <taxon>Grylloidea</taxon>
        <taxon>Gryllidae</taxon>
        <taxon>Gryllinae</taxon>
        <taxon>Gryllus</taxon>
    </lineage>
</organism>
<feature type="transmembrane region" description="Helical" evidence="1">
    <location>
        <begin position="7"/>
        <end position="30"/>
    </location>
</feature>
<feature type="transmembrane region" description="Helical" evidence="1">
    <location>
        <begin position="70"/>
        <end position="91"/>
    </location>
</feature>
<keyword evidence="4" id="KW-1185">Reference proteome</keyword>
<dbReference type="Pfam" id="PF24985">
    <property type="entry name" value="DUF7775"/>
    <property type="match status" value="1"/>
</dbReference>
<evidence type="ECO:0000313" key="3">
    <source>
        <dbReference type="EMBL" id="KAK7789506.1"/>
    </source>
</evidence>
<dbReference type="AlphaFoldDB" id="A0AAN9V0U1"/>